<sequence length="102" mass="11134">MVVWTSLMLCRVHQLILDKKKEALLSLLVSSHGACKQCPYPYPYQSNGASADVLANGSGNIDVGAQECWEAHDSSLKRRDTAPAPFSMDACLVSLHVRGMRS</sequence>
<reference evidence="1" key="1">
    <citation type="submission" date="2021-01" db="EMBL/GenBank/DDBJ databases">
        <authorList>
            <person name="Corre E."/>
            <person name="Pelletier E."/>
            <person name="Niang G."/>
            <person name="Scheremetjew M."/>
            <person name="Finn R."/>
            <person name="Kale V."/>
            <person name="Holt S."/>
            <person name="Cochrane G."/>
            <person name="Meng A."/>
            <person name="Brown T."/>
            <person name="Cohen L."/>
        </authorList>
    </citation>
    <scope>NUCLEOTIDE SEQUENCE</scope>
    <source>
        <strain evidence="1">CCMP1594</strain>
    </source>
</reference>
<proteinExistence type="predicted"/>
<evidence type="ECO:0000313" key="1">
    <source>
        <dbReference type="EMBL" id="CAE0815092.1"/>
    </source>
</evidence>
<dbReference type="EMBL" id="HBJA01074842">
    <property type="protein sequence ID" value="CAE0815092.1"/>
    <property type="molecule type" value="Transcribed_RNA"/>
</dbReference>
<gene>
    <name evidence="1" type="ORF">EGYM00163_LOCUS26249</name>
</gene>
<dbReference type="AlphaFoldDB" id="A0A7S4D3J0"/>
<name>A0A7S4D3J0_9EUGL</name>
<organism evidence="1">
    <name type="scientific">Eutreptiella gymnastica</name>
    <dbReference type="NCBI Taxonomy" id="73025"/>
    <lineage>
        <taxon>Eukaryota</taxon>
        <taxon>Discoba</taxon>
        <taxon>Euglenozoa</taxon>
        <taxon>Euglenida</taxon>
        <taxon>Spirocuta</taxon>
        <taxon>Euglenophyceae</taxon>
        <taxon>Eutreptiales</taxon>
        <taxon>Eutreptiaceae</taxon>
        <taxon>Eutreptiella</taxon>
    </lineage>
</organism>
<protein>
    <submittedName>
        <fullName evidence="1">Uncharacterized protein</fullName>
    </submittedName>
</protein>
<accession>A0A7S4D3J0</accession>